<gene>
    <name evidence="4" type="ORF">IAB19_09845</name>
</gene>
<evidence type="ECO:0000256" key="2">
    <source>
        <dbReference type="SAM" id="MobiDB-lite"/>
    </source>
</evidence>
<evidence type="ECO:0000256" key="1">
    <source>
        <dbReference type="SAM" id="Coils"/>
    </source>
</evidence>
<evidence type="ECO:0000313" key="4">
    <source>
        <dbReference type="EMBL" id="MBO8416669.1"/>
    </source>
</evidence>
<reference evidence="4" key="1">
    <citation type="submission" date="2020-10" db="EMBL/GenBank/DDBJ databases">
        <authorList>
            <person name="Gilroy R."/>
        </authorList>
    </citation>
    <scope>NUCLEOTIDE SEQUENCE</scope>
    <source>
        <strain evidence="4">17213</strain>
    </source>
</reference>
<accession>A0A9D9DDL9</accession>
<dbReference type="EMBL" id="JADINH010000196">
    <property type="protein sequence ID" value="MBO8416669.1"/>
    <property type="molecule type" value="Genomic_DNA"/>
</dbReference>
<dbReference type="AlphaFoldDB" id="A0A9D9DDL9"/>
<dbReference type="GO" id="GO:1990238">
    <property type="term" value="F:double-stranded DNA endonuclease activity"/>
    <property type="evidence" value="ECO:0007669"/>
    <property type="project" value="TreeGrafter"/>
</dbReference>
<sequence length="438" mass="50205">MASRKPKAWAKARAKASAKSPAKNGVEGTTKRKGNLSDNQFYKIVYADKTVFIDFLRKVLPERLLAILDLTADSVHALSETSHNMFGKEQINDMVYQVVLKNSNAKAIILLEFQTKSEKNFSWRMVNYTYSVCERLASLPEYQEKPPYVFSVVYYTGDSRWTAPLDVLDTFPPLIDGIEPSDLVTGRYFLLDVKHDKYPGGTDSLCALIIRAERAVFQPEDEENFFQYIQTFLDILRFVEAENTDRHFSPQIREMVKSWVFVWLKTSAKLSESEIKELLMDDGISIRDRILKRLQAQRKQEDEQLAKRILLSAEEEKQRAVAKVEEEKQRALAEAGAEAEADKLRALAEAAERSQHAVAEVEKAKDKERDLALLRMLKDSIFSLYQCRFFHNVPEEVQKTVDKAQPKDMPALHAISDYLSGHKGDEEEFMRFAKTSLA</sequence>
<dbReference type="PANTHER" id="PTHR34611">
    <property type="match status" value="1"/>
</dbReference>
<organism evidence="4 5">
    <name type="scientific">Candidatus Avisuccinivibrio stercorigallinarum</name>
    <dbReference type="NCBI Taxonomy" id="2840704"/>
    <lineage>
        <taxon>Bacteria</taxon>
        <taxon>Pseudomonadati</taxon>
        <taxon>Pseudomonadota</taxon>
        <taxon>Gammaproteobacteria</taxon>
        <taxon>Aeromonadales</taxon>
        <taxon>Succinivibrionaceae</taxon>
        <taxon>Succinivibrionaceae incertae sedis</taxon>
        <taxon>Candidatus Avisuccinivibrio</taxon>
    </lineage>
</organism>
<feature type="compositionally biased region" description="Basic residues" evidence="2">
    <location>
        <begin position="1"/>
        <end position="16"/>
    </location>
</feature>
<dbReference type="PANTHER" id="PTHR34611:SF2">
    <property type="entry name" value="INACTIVE RECOMBINATION-PROMOTING NUCLEASE-LIKE PROTEIN RPNE-RELATED"/>
    <property type="match status" value="1"/>
</dbReference>
<reference evidence="4" key="2">
    <citation type="journal article" date="2021" name="PeerJ">
        <title>Extensive microbial diversity within the chicken gut microbiome revealed by metagenomics and culture.</title>
        <authorList>
            <person name="Gilroy R."/>
            <person name="Ravi A."/>
            <person name="Getino M."/>
            <person name="Pursley I."/>
            <person name="Horton D.L."/>
            <person name="Alikhan N.F."/>
            <person name="Baker D."/>
            <person name="Gharbi K."/>
            <person name="Hall N."/>
            <person name="Watson M."/>
            <person name="Adriaenssens E.M."/>
            <person name="Foster-Nyarko E."/>
            <person name="Jarju S."/>
            <person name="Secka A."/>
            <person name="Antonio M."/>
            <person name="Oren A."/>
            <person name="Chaudhuri R.R."/>
            <person name="La Ragione R."/>
            <person name="Hildebrand F."/>
            <person name="Pallen M.J."/>
        </authorList>
    </citation>
    <scope>NUCLEOTIDE SEQUENCE</scope>
    <source>
        <strain evidence="4">17213</strain>
    </source>
</reference>
<dbReference type="InterPro" id="IPR006842">
    <property type="entry name" value="Transposase_31"/>
</dbReference>
<dbReference type="InterPro" id="IPR051699">
    <property type="entry name" value="Rpn/YhgA-like_nuclease"/>
</dbReference>
<dbReference type="Pfam" id="PF04754">
    <property type="entry name" value="Transposase_31"/>
    <property type="match status" value="1"/>
</dbReference>
<proteinExistence type="predicted"/>
<feature type="coiled-coil region" evidence="1">
    <location>
        <begin position="310"/>
        <end position="367"/>
    </location>
</feature>
<feature type="region of interest" description="Disordered" evidence="2">
    <location>
        <begin position="1"/>
        <end position="31"/>
    </location>
</feature>
<feature type="domain" description="Transposase (putative) YhgA-like" evidence="3">
    <location>
        <begin position="41"/>
        <end position="235"/>
    </location>
</feature>
<comment type="caution">
    <text evidence="4">The sequence shown here is derived from an EMBL/GenBank/DDBJ whole genome shotgun (WGS) entry which is preliminary data.</text>
</comment>
<dbReference type="GO" id="GO:0006310">
    <property type="term" value="P:DNA recombination"/>
    <property type="evidence" value="ECO:0007669"/>
    <property type="project" value="TreeGrafter"/>
</dbReference>
<dbReference type="Proteomes" id="UP000823631">
    <property type="component" value="Unassembled WGS sequence"/>
</dbReference>
<evidence type="ECO:0000259" key="3">
    <source>
        <dbReference type="Pfam" id="PF04754"/>
    </source>
</evidence>
<keyword evidence="1" id="KW-0175">Coiled coil</keyword>
<evidence type="ECO:0000313" key="5">
    <source>
        <dbReference type="Proteomes" id="UP000823631"/>
    </source>
</evidence>
<protein>
    <submittedName>
        <fullName evidence="4">Rpn family recombination-promoting nuclease/putative transposase</fullName>
    </submittedName>
</protein>
<name>A0A9D9DDL9_9GAMM</name>